<evidence type="ECO:0000256" key="2">
    <source>
        <dbReference type="ARBA" id="ARBA00010448"/>
    </source>
</evidence>
<dbReference type="InterPro" id="IPR008996">
    <property type="entry name" value="IL1/FGF"/>
</dbReference>
<dbReference type="SUPFAM" id="SSF50353">
    <property type="entry name" value="Cytokine"/>
    <property type="match status" value="1"/>
</dbReference>
<dbReference type="GO" id="GO:0006955">
    <property type="term" value="P:immune response"/>
    <property type="evidence" value="ECO:0007669"/>
    <property type="project" value="InterPro"/>
</dbReference>
<dbReference type="Proteomes" id="UP001228049">
    <property type="component" value="Unassembled WGS sequence"/>
</dbReference>
<gene>
    <name evidence="4" type="ORF">KUDE01_000815</name>
</gene>
<reference evidence="4" key="1">
    <citation type="submission" date="2023-04" db="EMBL/GenBank/DDBJ databases">
        <title>Chromosome-level genome of Chaenocephalus aceratus.</title>
        <authorList>
            <person name="Park H."/>
        </authorList>
    </citation>
    <scope>NUCLEOTIDE SEQUENCE</scope>
    <source>
        <strain evidence="4">DE</strain>
        <tissue evidence="4">Muscle</tissue>
    </source>
</reference>
<comment type="caution">
    <text evidence="4">The sequence shown here is derived from an EMBL/GenBank/DDBJ whole genome shotgun (WGS) entry which is preliminary data.</text>
</comment>
<dbReference type="AlphaFoldDB" id="A0AAD9CDY9"/>
<evidence type="ECO:0000313" key="5">
    <source>
        <dbReference type="Proteomes" id="UP001228049"/>
    </source>
</evidence>
<protein>
    <submittedName>
        <fullName evidence="4">Interleukin-18</fullName>
    </submittedName>
</protein>
<dbReference type="GO" id="GO:0005615">
    <property type="term" value="C:extracellular space"/>
    <property type="evidence" value="ECO:0007669"/>
    <property type="project" value="InterPro"/>
</dbReference>
<evidence type="ECO:0000256" key="3">
    <source>
        <dbReference type="ARBA" id="ARBA00022525"/>
    </source>
</evidence>
<dbReference type="CDD" id="cd23298">
    <property type="entry name" value="beta-trefoil_IL18"/>
    <property type="match status" value="1"/>
</dbReference>
<dbReference type="EMBL" id="JASDAP010000007">
    <property type="protein sequence ID" value="KAK1900028.1"/>
    <property type="molecule type" value="Genomic_DNA"/>
</dbReference>
<proteinExistence type="inferred from homology"/>
<evidence type="ECO:0000256" key="1">
    <source>
        <dbReference type="ARBA" id="ARBA00004613"/>
    </source>
</evidence>
<dbReference type="InterPro" id="IPR000975">
    <property type="entry name" value="IL-1_fam"/>
</dbReference>
<comment type="similarity">
    <text evidence="2">Belongs to the IL-1 family.</text>
</comment>
<sequence length="201" mass="23257">MESCDYSHVTFVDTCDDAFYFQETPEMGEDFAEDCFTKSRQEPKIRWVQSNFNQFLLIDESQFVVENLDVTQLQQPDCNFKIQTYLEMGPETDGGPKGVPIMLYASLGDHKMVVCCKQDSIYPEKIDLPKELPKKIDESTCSKLFYMEESQGSKMYKFRSSMFPTKYLAFAPDANHLNKLVLKTSGELDYKCDWHVHSNTP</sequence>
<dbReference type="GO" id="GO:0005125">
    <property type="term" value="F:cytokine activity"/>
    <property type="evidence" value="ECO:0007669"/>
    <property type="project" value="InterPro"/>
</dbReference>
<dbReference type="Pfam" id="PF00340">
    <property type="entry name" value="IL1"/>
    <property type="match status" value="1"/>
</dbReference>
<keyword evidence="3" id="KW-0964">Secreted</keyword>
<evidence type="ECO:0000313" key="4">
    <source>
        <dbReference type="EMBL" id="KAK1900028.1"/>
    </source>
</evidence>
<organism evidence="4 5">
    <name type="scientific">Dissostichus eleginoides</name>
    <name type="common">Patagonian toothfish</name>
    <name type="synonym">Dissostichus amissus</name>
    <dbReference type="NCBI Taxonomy" id="100907"/>
    <lineage>
        <taxon>Eukaryota</taxon>
        <taxon>Metazoa</taxon>
        <taxon>Chordata</taxon>
        <taxon>Craniata</taxon>
        <taxon>Vertebrata</taxon>
        <taxon>Euteleostomi</taxon>
        <taxon>Actinopterygii</taxon>
        <taxon>Neopterygii</taxon>
        <taxon>Teleostei</taxon>
        <taxon>Neoteleostei</taxon>
        <taxon>Acanthomorphata</taxon>
        <taxon>Eupercaria</taxon>
        <taxon>Perciformes</taxon>
        <taxon>Notothenioidei</taxon>
        <taxon>Nototheniidae</taxon>
        <taxon>Dissostichus</taxon>
    </lineage>
</organism>
<dbReference type="GO" id="GO:0006954">
    <property type="term" value="P:inflammatory response"/>
    <property type="evidence" value="ECO:0007669"/>
    <property type="project" value="InterPro"/>
</dbReference>
<comment type="subcellular location">
    <subcellularLocation>
        <location evidence="1">Secreted</location>
    </subcellularLocation>
</comment>
<dbReference type="Gene3D" id="2.80.10.50">
    <property type="match status" value="1"/>
</dbReference>
<accession>A0AAD9CDY9</accession>
<name>A0AAD9CDY9_DISEL</name>
<keyword evidence="5" id="KW-1185">Reference proteome</keyword>